<dbReference type="Gene3D" id="3.40.190.10">
    <property type="entry name" value="Periplasmic binding protein-like II"/>
    <property type="match status" value="2"/>
</dbReference>
<dbReference type="SUPFAM" id="SSF53850">
    <property type="entry name" value="Periplasmic binding protein-like II"/>
    <property type="match status" value="1"/>
</dbReference>
<dbReference type="PANTHER" id="PTHR35841:SF1">
    <property type="entry name" value="PHOSPHONATES-BINDING PERIPLASMIC PROTEIN"/>
    <property type="match status" value="1"/>
</dbReference>
<proteinExistence type="inferred from homology"/>
<dbReference type="PANTHER" id="PTHR35841">
    <property type="entry name" value="PHOSPHONATES-BINDING PERIPLASMIC PROTEIN"/>
    <property type="match status" value="1"/>
</dbReference>
<evidence type="ECO:0000256" key="2">
    <source>
        <dbReference type="ARBA" id="ARBA00022729"/>
    </source>
</evidence>
<dbReference type="RefSeq" id="WP_054521191.1">
    <property type="nucleotide sequence ID" value="NZ_LGKO01000002.1"/>
</dbReference>
<keyword evidence="2 4" id="KW-0732">Signal</keyword>
<organism evidence="5 6">
    <name type="scientific">Thermanaerothrix daxensis</name>
    <dbReference type="NCBI Taxonomy" id="869279"/>
    <lineage>
        <taxon>Bacteria</taxon>
        <taxon>Bacillati</taxon>
        <taxon>Chloroflexota</taxon>
        <taxon>Anaerolineae</taxon>
        <taxon>Anaerolineales</taxon>
        <taxon>Anaerolineaceae</taxon>
        <taxon>Thermanaerothrix</taxon>
    </lineage>
</organism>
<evidence type="ECO:0000256" key="1">
    <source>
        <dbReference type="ARBA" id="ARBA00007162"/>
    </source>
</evidence>
<comment type="caution">
    <text evidence="5">The sequence shown here is derived from an EMBL/GenBank/DDBJ whole genome shotgun (WGS) entry which is preliminary data.</text>
</comment>
<evidence type="ECO:0000313" key="5">
    <source>
        <dbReference type="EMBL" id="KPL84634.1"/>
    </source>
</evidence>
<dbReference type="AlphaFoldDB" id="A0A0N8GQU0"/>
<comment type="similarity">
    <text evidence="1">Belongs to the phosphate/phosphite/phosphonate binding protein family.</text>
</comment>
<protein>
    <recommendedName>
        <fullName evidence="7">Phosphonate ABC transporter substrate-binding protein</fullName>
    </recommendedName>
</protein>
<feature type="chain" id="PRO_5006025838" description="Phosphonate ABC transporter substrate-binding protein" evidence="4">
    <location>
        <begin position="29"/>
        <end position="347"/>
    </location>
</feature>
<name>A0A0N8GQU0_9CHLR</name>
<dbReference type="NCBIfam" id="TIGR01098">
    <property type="entry name" value="3A0109s03R"/>
    <property type="match status" value="1"/>
</dbReference>
<feature type="signal peptide" evidence="4">
    <location>
        <begin position="1"/>
        <end position="28"/>
    </location>
</feature>
<dbReference type="Pfam" id="PF12974">
    <property type="entry name" value="Phosphonate-bd"/>
    <property type="match status" value="1"/>
</dbReference>
<feature type="region of interest" description="Disordered" evidence="3">
    <location>
        <begin position="28"/>
        <end position="64"/>
    </location>
</feature>
<dbReference type="OrthoDB" id="9776786at2"/>
<dbReference type="GO" id="GO:0055085">
    <property type="term" value="P:transmembrane transport"/>
    <property type="evidence" value="ECO:0007669"/>
    <property type="project" value="InterPro"/>
</dbReference>
<dbReference type="STRING" id="869279.SE15_06165"/>
<dbReference type="GO" id="GO:0043190">
    <property type="term" value="C:ATP-binding cassette (ABC) transporter complex"/>
    <property type="evidence" value="ECO:0007669"/>
    <property type="project" value="InterPro"/>
</dbReference>
<sequence>MKGTRFLQFVLGVLVVLAMALTACQPAATPTPEPTQPPTQVEIPTTPPQPTATPEPTAVPLGSPENPIIMALAPSATAQELIASGEAIAKQLSDLTGYTIKTTVPNSYGALVEAMGAGNAHIGWLPPFAYVVAHQKGYADVGLITLRFGADHYGAQFIAHVDSGFTPYFDPQTNQNTADAATALAQFEGKKPCWTDPLSSSGYVIPVGFLNKYGIKTQAAAFVQGHPTVVRALYAKGICDFGATFIDARTSSALQKDLPDVMDKIVVIWRTDPVIPNDNVSYAPTVPEDMRAKLNEAFLKIAETEEGKAALKAVYQIEGLKVVDDTFYDEFRVYLEASGVDVTSLVK</sequence>
<dbReference type="EMBL" id="LGKO01000002">
    <property type="protein sequence ID" value="KPL84634.1"/>
    <property type="molecule type" value="Genomic_DNA"/>
</dbReference>
<reference evidence="5 6" key="1">
    <citation type="submission" date="2015-07" db="EMBL/GenBank/DDBJ databases">
        <title>Whole genome sequence of Thermanaerothrix daxensis DSM 23592.</title>
        <authorList>
            <person name="Hemp J."/>
            <person name="Ward L.M."/>
            <person name="Pace L.A."/>
            <person name="Fischer W.W."/>
        </authorList>
    </citation>
    <scope>NUCLEOTIDE SEQUENCE [LARGE SCALE GENOMIC DNA]</scope>
    <source>
        <strain evidence="5 6">GNS-1</strain>
    </source>
</reference>
<accession>A0A0N8GQU0</accession>
<evidence type="ECO:0000313" key="6">
    <source>
        <dbReference type="Proteomes" id="UP000050544"/>
    </source>
</evidence>
<evidence type="ECO:0008006" key="7">
    <source>
        <dbReference type="Google" id="ProtNLM"/>
    </source>
</evidence>
<dbReference type="Proteomes" id="UP000050544">
    <property type="component" value="Unassembled WGS sequence"/>
</dbReference>
<keyword evidence="6" id="KW-1185">Reference proteome</keyword>
<evidence type="ECO:0000256" key="3">
    <source>
        <dbReference type="SAM" id="MobiDB-lite"/>
    </source>
</evidence>
<dbReference type="PROSITE" id="PS51257">
    <property type="entry name" value="PROKAR_LIPOPROTEIN"/>
    <property type="match status" value="1"/>
</dbReference>
<dbReference type="InterPro" id="IPR005770">
    <property type="entry name" value="PhnD"/>
</dbReference>
<evidence type="ECO:0000256" key="4">
    <source>
        <dbReference type="SAM" id="SignalP"/>
    </source>
</evidence>
<gene>
    <name evidence="5" type="ORF">SE15_06165</name>
</gene>